<keyword evidence="1" id="KW-0732">Signal</keyword>
<feature type="chain" id="PRO_5040486444" evidence="1">
    <location>
        <begin position="21"/>
        <end position="303"/>
    </location>
</feature>
<dbReference type="EMBL" id="JAAAIN010001728">
    <property type="protein sequence ID" value="KAG0300620.1"/>
    <property type="molecule type" value="Genomic_DNA"/>
</dbReference>
<evidence type="ECO:0000313" key="3">
    <source>
        <dbReference type="Proteomes" id="UP000823405"/>
    </source>
</evidence>
<protein>
    <submittedName>
        <fullName evidence="2">Uncharacterized protein</fullName>
    </submittedName>
</protein>
<evidence type="ECO:0000313" key="2">
    <source>
        <dbReference type="EMBL" id="KAG0300620.1"/>
    </source>
</evidence>
<name>A0A9P6QTV5_9FUNG</name>
<feature type="signal peptide" evidence="1">
    <location>
        <begin position="1"/>
        <end position="20"/>
    </location>
</feature>
<keyword evidence="3" id="KW-1185">Reference proteome</keyword>
<dbReference type="AlphaFoldDB" id="A0A9P6QTV5"/>
<dbReference type="Proteomes" id="UP000823405">
    <property type="component" value="Unassembled WGS sequence"/>
</dbReference>
<organism evidence="2 3">
    <name type="scientific">Linnemannia gamsii</name>
    <dbReference type="NCBI Taxonomy" id="64522"/>
    <lineage>
        <taxon>Eukaryota</taxon>
        <taxon>Fungi</taxon>
        <taxon>Fungi incertae sedis</taxon>
        <taxon>Mucoromycota</taxon>
        <taxon>Mortierellomycotina</taxon>
        <taxon>Mortierellomycetes</taxon>
        <taxon>Mortierellales</taxon>
        <taxon>Mortierellaceae</taxon>
        <taxon>Linnemannia</taxon>
    </lineage>
</organism>
<dbReference type="OrthoDB" id="2379421at2759"/>
<dbReference type="Gene3D" id="2.170.15.10">
    <property type="entry name" value="Proaerolysin, chain A, domain 3"/>
    <property type="match status" value="1"/>
</dbReference>
<reference evidence="2" key="1">
    <citation type="journal article" date="2020" name="Fungal Divers.">
        <title>Resolving the Mortierellaceae phylogeny through synthesis of multi-gene phylogenetics and phylogenomics.</title>
        <authorList>
            <person name="Vandepol N."/>
            <person name="Liber J."/>
            <person name="Desiro A."/>
            <person name="Na H."/>
            <person name="Kennedy M."/>
            <person name="Barry K."/>
            <person name="Grigoriev I.V."/>
            <person name="Miller A.N."/>
            <person name="O'Donnell K."/>
            <person name="Stajich J.E."/>
            <person name="Bonito G."/>
        </authorList>
    </citation>
    <scope>NUCLEOTIDE SEQUENCE</scope>
    <source>
        <strain evidence="2">NVP60</strain>
    </source>
</reference>
<accession>A0A9P6QTV5</accession>
<sequence length="303" mass="33629">HMMKLHLAVLLVCLAGSCHALPRQYMLTPSENMSCGYPQSDVVDIGPQSSDDLVQLLVKTHGSKVEKAIGMKAYSIDKSKGGYWRVGALDSCNIEIGPTQAIGDTLLCPSQSPSTCDLGITFVDSQSFRDEIGFHAEYTIEVSGGLPGVFEARVSATYGMSYTYSKEYSKGQEISYSFPVSPGRTCTPSRVSYRQRCTGTIWEVANDAWTGHCKDLPFDFADKHRWFSTDGEFGWFHYVQYRPGQVPQLWTVHTSHGFRPINCADVDKLVEVRSLKQLRVDNDAKASLEFDTGRSISAVTCIY</sequence>
<feature type="non-terminal residue" evidence="2">
    <location>
        <position position="1"/>
    </location>
</feature>
<comment type="caution">
    <text evidence="2">The sequence shown here is derived from an EMBL/GenBank/DDBJ whole genome shotgun (WGS) entry which is preliminary data.</text>
</comment>
<proteinExistence type="predicted"/>
<gene>
    <name evidence="2" type="ORF">BGZ97_003137</name>
</gene>
<evidence type="ECO:0000256" key="1">
    <source>
        <dbReference type="SAM" id="SignalP"/>
    </source>
</evidence>